<reference evidence="4" key="1">
    <citation type="submission" date="2015-03" db="EMBL/GenBank/DDBJ databases">
        <authorList>
            <consortium name="Pathogen Informatics"/>
        </authorList>
    </citation>
    <scope>NUCLEOTIDE SEQUENCE [LARGE SCALE GENOMIC DNA]</scope>
    <source>
        <strain evidence="4">SMRU2248</strain>
    </source>
</reference>
<dbReference type="CDD" id="cd05379">
    <property type="entry name" value="CAP_bacterial"/>
    <property type="match status" value="1"/>
</dbReference>
<feature type="compositionally biased region" description="Polar residues" evidence="1">
    <location>
        <begin position="230"/>
        <end position="244"/>
    </location>
</feature>
<dbReference type="CDD" id="cd00118">
    <property type="entry name" value="LysM"/>
    <property type="match status" value="1"/>
</dbReference>
<dbReference type="Pfam" id="PF01476">
    <property type="entry name" value="LysM"/>
    <property type="match status" value="1"/>
</dbReference>
<evidence type="ECO:0000313" key="3">
    <source>
        <dbReference type="EMBL" id="CKA61696.1"/>
    </source>
</evidence>
<dbReference type="RefSeq" id="WP_050260973.1">
    <property type="nucleotide sequence ID" value="NZ_CMJT01000001.1"/>
</dbReference>
<feature type="domain" description="LysM" evidence="2">
    <location>
        <begin position="68"/>
        <end position="112"/>
    </location>
</feature>
<dbReference type="InterPro" id="IPR036779">
    <property type="entry name" value="LysM_dom_sf"/>
</dbReference>
<dbReference type="Pfam" id="PF00188">
    <property type="entry name" value="CAP"/>
    <property type="match status" value="1"/>
</dbReference>
<dbReference type="AlphaFoldDB" id="A0A0T8TZN1"/>
<feature type="compositionally biased region" description="Polar residues" evidence="1">
    <location>
        <begin position="208"/>
        <end position="221"/>
    </location>
</feature>
<accession>A0A0T8TZN1</accession>
<feature type="compositionally biased region" description="Low complexity" evidence="1">
    <location>
        <begin position="284"/>
        <end position="299"/>
    </location>
</feature>
<dbReference type="PROSITE" id="PS51782">
    <property type="entry name" value="LYSM"/>
    <property type="match status" value="1"/>
</dbReference>
<feature type="compositionally biased region" description="Low complexity" evidence="1">
    <location>
        <begin position="372"/>
        <end position="396"/>
    </location>
</feature>
<name>A0A0T8TZN1_9STRE</name>
<dbReference type="InterPro" id="IPR014044">
    <property type="entry name" value="CAP_dom"/>
</dbReference>
<sequence>MRQTNVRGSLSLRGFRKLRTGAIVATGVILLGLGFLAPTVSASEQDGVWVARTVAEVKADILNIDNLSHYTIKWGDTLSAISGATGLSVDSLVEINRIANRDLIFANNKLYFSEEAFLKDGNTEVKRQRVSIDNSGSRQSYEVETKTDTVTGEQRTTVKQTTPVAVEIPAASAEKAEESVLPASKSETSVSVAPKAETRSETLHAPSADTTIESGNSTESSPVVDKALSNIGTTNQPVVSNPSSEAPAPKVEEPMVSEPKSEEPATPAPKVEEPVSPAPKAEKPATLAPEVEEPATPAPKADEPTVSEPKAEAPVSPAPKVEEPTVSEPKAEAPATPAPKAEEPMVSEPKSEAPATPAPKAEEPMVSEPKSEAPATPAPQAEAPAAPAPKSEAPVATRPTTEDPVIPKGEVPAVPQKEVQTVFKSEVSQASAGNVLVGIKGEFLTPDQQAILDSLNKIRKEAFEEKLVDKYVPIKWSTQLEKTALMRAAESSITNAHARLSDKNIWTAFPTGTRTFGENLAWNYKGFAEAIKQWYSEKADYIKKSKGETVAGQTGHYKSLINPLYTYTGLGAFNNPRHEHHWITVAQILGDKVDSEALVGQYGPAIQEAEVTESQLSSFKTKADIVENTSDRRDKQ</sequence>
<evidence type="ECO:0000259" key="2">
    <source>
        <dbReference type="PROSITE" id="PS51782"/>
    </source>
</evidence>
<dbReference type="Proteomes" id="UP000041827">
    <property type="component" value="Unassembled WGS sequence"/>
</dbReference>
<gene>
    <name evidence="3" type="ORF">ERS021757_00043</name>
</gene>
<dbReference type="SUPFAM" id="SSF55797">
    <property type="entry name" value="PR-1-like"/>
    <property type="match status" value="1"/>
</dbReference>
<dbReference type="SMART" id="SM00257">
    <property type="entry name" value="LysM"/>
    <property type="match status" value="1"/>
</dbReference>
<dbReference type="Gene3D" id="3.40.33.10">
    <property type="entry name" value="CAP"/>
    <property type="match status" value="1"/>
</dbReference>
<feature type="region of interest" description="Disordered" evidence="1">
    <location>
        <begin position="172"/>
        <end position="413"/>
    </location>
</feature>
<dbReference type="InterPro" id="IPR035940">
    <property type="entry name" value="CAP_sf"/>
</dbReference>
<dbReference type="SUPFAM" id="SSF54106">
    <property type="entry name" value="LysM domain"/>
    <property type="match status" value="1"/>
</dbReference>
<evidence type="ECO:0000313" key="4">
    <source>
        <dbReference type="Proteomes" id="UP000041827"/>
    </source>
</evidence>
<evidence type="ECO:0000256" key="1">
    <source>
        <dbReference type="SAM" id="MobiDB-lite"/>
    </source>
</evidence>
<proteinExistence type="predicted"/>
<protein>
    <submittedName>
        <fullName evidence="3">Group B streptococcal surface immunogenic protein</fullName>
    </submittedName>
</protein>
<dbReference type="EMBL" id="CMJT01000001">
    <property type="protein sequence ID" value="CKA61696.1"/>
    <property type="molecule type" value="Genomic_DNA"/>
</dbReference>
<organism evidence="3 4">
    <name type="scientific">Streptococcus pseudopneumoniae</name>
    <dbReference type="NCBI Taxonomy" id="257758"/>
    <lineage>
        <taxon>Bacteria</taxon>
        <taxon>Bacillati</taxon>
        <taxon>Bacillota</taxon>
        <taxon>Bacilli</taxon>
        <taxon>Lactobacillales</taxon>
        <taxon>Streptococcaceae</taxon>
        <taxon>Streptococcus</taxon>
    </lineage>
</organism>
<dbReference type="Gene3D" id="3.10.350.10">
    <property type="entry name" value="LysM domain"/>
    <property type="match status" value="1"/>
</dbReference>
<dbReference type="InterPro" id="IPR018392">
    <property type="entry name" value="LysM"/>
</dbReference>